<evidence type="ECO:0000256" key="1">
    <source>
        <dbReference type="ARBA" id="ARBA00006484"/>
    </source>
</evidence>
<dbReference type="Proteomes" id="UP000721844">
    <property type="component" value="Unassembled WGS sequence"/>
</dbReference>
<dbReference type="CDD" id="cd05233">
    <property type="entry name" value="SDR_c"/>
    <property type="match status" value="1"/>
</dbReference>
<dbReference type="FunFam" id="3.40.50.720:FF:000084">
    <property type="entry name" value="Short-chain dehydrogenase reductase"/>
    <property type="match status" value="1"/>
</dbReference>
<evidence type="ECO:0000313" key="2">
    <source>
        <dbReference type="EMBL" id="MCB8881272.1"/>
    </source>
</evidence>
<gene>
    <name evidence="2" type="ORF">ACELLULO517_13575</name>
</gene>
<organism evidence="2 3">
    <name type="scientific">Acidisoma cellulosilyticum</name>
    <dbReference type="NCBI Taxonomy" id="2802395"/>
    <lineage>
        <taxon>Bacteria</taxon>
        <taxon>Pseudomonadati</taxon>
        <taxon>Pseudomonadota</taxon>
        <taxon>Alphaproteobacteria</taxon>
        <taxon>Acetobacterales</taxon>
        <taxon>Acidocellaceae</taxon>
        <taxon>Acidisoma</taxon>
    </lineage>
</organism>
<dbReference type="InterPro" id="IPR036291">
    <property type="entry name" value="NAD(P)-bd_dom_sf"/>
</dbReference>
<dbReference type="Pfam" id="PF13561">
    <property type="entry name" value="adh_short_C2"/>
    <property type="match status" value="1"/>
</dbReference>
<comment type="caution">
    <text evidence="2">The sequence shown here is derived from an EMBL/GenBank/DDBJ whole genome shotgun (WGS) entry which is preliminary data.</text>
</comment>
<dbReference type="Gene3D" id="3.40.50.720">
    <property type="entry name" value="NAD(P)-binding Rossmann-like Domain"/>
    <property type="match status" value="1"/>
</dbReference>
<dbReference type="PRINTS" id="PR00080">
    <property type="entry name" value="SDRFAMILY"/>
</dbReference>
<evidence type="ECO:0000313" key="3">
    <source>
        <dbReference type="Proteomes" id="UP000721844"/>
    </source>
</evidence>
<dbReference type="PROSITE" id="PS00061">
    <property type="entry name" value="ADH_SHORT"/>
    <property type="match status" value="1"/>
</dbReference>
<protein>
    <submittedName>
        <fullName evidence="2">SDR family oxidoreductase</fullName>
    </submittedName>
</protein>
<comment type="similarity">
    <text evidence="1">Belongs to the short-chain dehydrogenases/reductases (SDR) family.</text>
</comment>
<dbReference type="PANTHER" id="PTHR42760">
    <property type="entry name" value="SHORT-CHAIN DEHYDROGENASES/REDUCTASES FAMILY MEMBER"/>
    <property type="match status" value="1"/>
</dbReference>
<dbReference type="GO" id="GO:0016616">
    <property type="term" value="F:oxidoreductase activity, acting on the CH-OH group of donors, NAD or NADP as acceptor"/>
    <property type="evidence" value="ECO:0007669"/>
    <property type="project" value="TreeGrafter"/>
</dbReference>
<dbReference type="AlphaFoldDB" id="A0A963Z1S4"/>
<dbReference type="EMBL" id="JAESVA010000004">
    <property type="protein sequence ID" value="MCB8881272.1"/>
    <property type="molecule type" value="Genomic_DNA"/>
</dbReference>
<dbReference type="InterPro" id="IPR002347">
    <property type="entry name" value="SDR_fam"/>
</dbReference>
<keyword evidence="3" id="KW-1185">Reference proteome</keyword>
<reference evidence="2 3" key="1">
    <citation type="journal article" date="2021" name="Microorganisms">
        <title>Acidisoma silvae sp. nov. and Acidisomacellulosilytica sp. nov., Two Acidophilic Bacteria Isolated from Decaying Wood, Hydrolyzing Cellulose and Producing Poly-3-hydroxybutyrate.</title>
        <authorList>
            <person name="Mieszkin S."/>
            <person name="Pouder E."/>
            <person name="Uroz S."/>
            <person name="Simon-Colin C."/>
            <person name="Alain K."/>
        </authorList>
    </citation>
    <scope>NUCLEOTIDE SEQUENCE [LARGE SCALE GENOMIC DNA]</scope>
    <source>
        <strain evidence="2 3">HW T5.17</strain>
    </source>
</reference>
<dbReference type="PRINTS" id="PR00081">
    <property type="entry name" value="GDHRDH"/>
</dbReference>
<dbReference type="InterPro" id="IPR020904">
    <property type="entry name" value="Sc_DH/Rdtase_CS"/>
</dbReference>
<name>A0A963Z1S4_9PROT</name>
<dbReference type="RefSeq" id="WP_227307943.1">
    <property type="nucleotide sequence ID" value="NZ_JAESVA010000004.1"/>
</dbReference>
<sequence length="251" mass="25825">MRLKGKIAVVTGGSQGIGAAISERFAAEGASVFVVASASLEKAQLVVDRIKAAGGDATAAAADVAQAAELGQLMQKVGDRLDILVNSAGVFYPTPVGTPESDIGRMIDINLKGSFLVISAAAPVMKAAKSGKIINLSSCAGVMGLNTYSVYCATKAGIMMMTRALALELAPFGINVNAIAPGNTATPINEDIRMKPEFAGFLQSMTERTPSGQTYSSVEDIANLAVFLASDESRAMHGSTVLMDEGFTAGL</sequence>
<dbReference type="SUPFAM" id="SSF51735">
    <property type="entry name" value="NAD(P)-binding Rossmann-fold domains"/>
    <property type="match status" value="1"/>
</dbReference>
<accession>A0A963Z1S4</accession>
<proteinExistence type="inferred from homology"/>